<evidence type="ECO:0000313" key="3">
    <source>
        <dbReference type="Proteomes" id="UP000184267"/>
    </source>
</evidence>
<feature type="region of interest" description="Disordered" evidence="1">
    <location>
        <begin position="70"/>
        <end position="98"/>
    </location>
</feature>
<evidence type="ECO:0000256" key="1">
    <source>
        <dbReference type="SAM" id="MobiDB-lite"/>
    </source>
</evidence>
<accession>A0A1M2VG77</accession>
<dbReference type="Proteomes" id="UP000184267">
    <property type="component" value="Unassembled WGS sequence"/>
</dbReference>
<sequence>MREQDSHSHTTFVSRRSMGKNNALVVIGSRGLEGSAEGSQMAQDVEHGTLVLREAVPRANRVADEVKIAKRKPSSEPRTLLEGAAKLDEASEAQSNGL</sequence>
<protein>
    <submittedName>
        <fullName evidence="2">Uncharacterized protein</fullName>
    </submittedName>
</protein>
<proteinExistence type="predicted"/>
<name>A0A1M2VG77_TRAPU</name>
<keyword evidence="3" id="KW-1185">Reference proteome</keyword>
<evidence type="ECO:0000313" key="2">
    <source>
        <dbReference type="EMBL" id="OJT06547.1"/>
    </source>
</evidence>
<organism evidence="2 3">
    <name type="scientific">Trametes pubescens</name>
    <name type="common">White-rot fungus</name>
    <dbReference type="NCBI Taxonomy" id="154538"/>
    <lineage>
        <taxon>Eukaryota</taxon>
        <taxon>Fungi</taxon>
        <taxon>Dikarya</taxon>
        <taxon>Basidiomycota</taxon>
        <taxon>Agaricomycotina</taxon>
        <taxon>Agaricomycetes</taxon>
        <taxon>Polyporales</taxon>
        <taxon>Polyporaceae</taxon>
        <taxon>Trametes</taxon>
    </lineage>
</organism>
<comment type="caution">
    <text evidence="2">The sequence shown here is derived from an EMBL/GenBank/DDBJ whole genome shotgun (WGS) entry which is preliminary data.</text>
</comment>
<reference evidence="2 3" key="1">
    <citation type="submission" date="2016-10" db="EMBL/GenBank/DDBJ databases">
        <title>Genome sequence of the basidiomycete white-rot fungus Trametes pubescens.</title>
        <authorList>
            <person name="Makela M.R."/>
            <person name="Granchi Z."/>
            <person name="Peng M."/>
            <person name="De Vries R.P."/>
            <person name="Grigoriev I."/>
            <person name="Riley R."/>
            <person name="Hilden K."/>
        </authorList>
    </citation>
    <scope>NUCLEOTIDE SEQUENCE [LARGE SCALE GENOMIC DNA]</scope>
    <source>
        <strain evidence="2 3">FBCC735</strain>
    </source>
</reference>
<gene>
    <name evidence="2" type="ORF">TRAPUB_2624</name>
</gene>
<dbReference type="AlphaFoldDB" id="A0A1M2VG77"/>
<dbReference type="EMBL" id="MNAD01001304">
    <property type="protein sequence ID" value="OJT06547.1"/>
    <property type="molecule type" value="Genomic_DNA"/>
</dbReference>